<dbReference type="GO" id="GO:0005524">
    <property type="term" value="F:ATP binding"/>
    <property type="evidence" value="ECO:0007669"/>
    <property type="project" value="UniProtKB-KW"/>
</dbReference>
<keyword evidence="4 8" id="KW-0418">Kinase</keyword>
<dbReference type="GO" id="GO:0008443">
    <property type="term" value="F:phosphofructokinase activity"/>
    <property type="evidence" value="ECO:0007669"/>
    <property type="project" value="UniProtKB-ARBA"/>
</dbReference>
<dbReference type="NCBIfam" id="TIGR03168">
    <property type="entry name" value="1-PFK"/>
    <property type="match status" value="1"/>
</dbReference>
<comment type="catalytic activity">
    <reaction evidence="6">
        <text>D-tagatofuranose 6-phosphate + ATP = D-tagatofuranose 1,6-bisphosphate + ADP + H(+)</text>
        <dbReference type="Rhea" id="RHEA:12420"/>
        <dbReference type="ChEBI" id="CHEBI:15378"/>
        <dbReference type="ChEBI" id="CHEBI:30616"/>
        <dbReference type="ChEBI" id="CHEBI:58694"/>
        <dbReference type="ChEBI" id="CHEBI:58695"/>
        <dbReference type="ChEBI" id="CHEBI:456216"/>
        <dbReference type="EC" id="2.7.1.144"/>
    </reaction>
</comment>
<dbReference type="Gene3D" id="3.40.1190.20">
    <property type="match status" value="1"/>
</dbReference>
<evidence type="ECO:0000313" key="9">
    <source>
        <dbReference type="Proteomes" id="UP000186156"/>
    </source>
</evidence>
<keyword evidence="3 6" id="KW-0547">Nucleotide-binding</keyword>
<comment type="pathway">
    <text evidence="6">Carbohydrate metabolism; D-tagatose 6-phosphate degradation; D-glyceraldehyde 3-phosphate and glycerone phosphate from D-tagatose 6-phosphate: step 1/2.</text>
</comment>
<comment type="similarity">
    <text evidence="6">Belongs to the carbohydrate kinase PfkB family. LacC subfamily.</text>
</comment>
<dbReference type="AlphaFoldDB" id="A0A1N7M2X5"/>
<dbReference type="STRING" id="252246.SAMN05421799_104184"/>
<evidence type="ECO:0000256" key="6">
    <source>
        <dbReference type="PIRNR" id="PIRNR000535"/>
    </source>
</evidence>
<proteinExistence type="inferred from homology"/>
<feature type="domain" description="Carbohydrate kinase PfkB" evidence="7">
    <location>
        <begin position="25"/>
        <end position="294"/>
    </location>
</feature>
<protein>
    <recommendedName>
        <fullName evidence="6">Tagatose-6-phosphate kinase</fullName>
        <ecNumber evidence="6">2.7.1.144</ecNumber>
    </recommendedName>
</protein>
<keyword evidence="6" id="KW-0423">Lactose metabolism</keyword>
<dbReference type="SUPFAM" id="SSF53613">
    <property type="entry name" value="Ribokinase-like"/>
    <property type="match status" value="1"/>
</dbReference>
<evidence type="ECO:0000256" key="3">
    <source>
        <dbReference type="ARBA" id="ARBA00022741"/>
    </source>
</evidence>
<evidence type="ECO:0000256" key="4">
    <source>
        <dbReference type="ARBA" id="ARBA00022777"/>
    </source>
</evidence>
<dbReference type="EC" id="2.7.1.144" evidence="6"/>
<dbReference type="CDD" id="cd01164">
    <property type="entry name" value="FruK_PfkB_like"/>
    <property type="match status" value="1"/>
</dbReference>
<dbReference type="InterPro" id="IPR011611">
    <property type="entry name" value="PfkB_dom"/>
</dbReference>
<dbReference type="PROSITE" id="PS00584">
    <property type="entry name" value="PFKB_KINASES_2"/>
    <property type="match status" value="1"/>
</dbReference>
<evidence type="ECO:0000256" key="2">
    <source>
        <dbReference type="ARBA" id="ARBA00022679"/>
    </source>
</evidence>
<dbReference type="PANTHER" id="PTHR46566">
    <property type="entry name" value="1-PHOSPHOFRUCTOKINASE-RELATED"/>
    <property type="match status" value="1"/>
</dbReference>
<gene>
    <name evidence="8" type="ORF">SAMN05421799_104184</name>
</gene>
<dbReference type="UniPathway" id="UPA00704">
    <property type="reaction ID" value="UER00715"/>
</dbReference>
<sequence>MASPVEASRRPDLPDIVTVTANPAIDVYVRAEVLTPGALHRTDEQIMVPGGKGLNVSRALEAMGRPSLALGFAGGMRGRWLASALPEWAQWVPIEGETRLNLKILERDGRLTELNGPSPEIDEACWERLTDEIVRAVRPGTWVVIAGNLPAGCPEDGYRRWMEAATGRGAKVALDASGQALRLAVEARPALVKPNLAELAEWAGEPITCLEDVARHARRMAELASCVVVSLGPEGAIAATQAGMWRARVPRVKVVSPVGAGDSLVAAMVHALSSGIEMPDALAFACAAATYKVQLSPGEFPTQRQVEALQAQVHIEAWRDVLWPSS</sequence>
<keyword evidence="5 6" id="KW-0067">ATP-binding</keyword>
<name>A0A1N7M2X5_9BACL</name>
<evidence type="ECO:0000256" key="1">
    <source>
        <dbReference type="ARBA" id="ARBA00005380"/>
    </source>
</evidence>
<comment type="similarity">
    <text evidence="1">Belongs to the carbohydrate kinase pfkB family.</text>
</comment>
<evidence type="ECO:0000259" key="7">
    <source>
        <dbReference type="Pfam" id="PF00294"/>
    </source>
</evidence>
<dbReference type="GO" id="GO:0016052">
    <property type="term" value="P:carbohydrate catabolic process"/>
    <property type="evidence" value="ECO:0007669"/>
    <property type="project" value="UniProtKB-ARBA"/>
</dbReference>
<dbReference type="GO" id="GO:0044281">
    <property type="term" value="P:small molecule metabolic process"/>
    <property type="evidence" value="ECO:0007669"/>
    <property type="project" value="UniProtKB-ARBA"/>
</dbReference>
<dbReference type="Pfam" id="PF00294">
    <property type="entry name" value="PfkB"/>
    <property type="match status" value="1"/>
</dbReference>
<keyword evidence="2 6" id="KW-0808">Transferase</keyword>
<organism evidence="8 9">
    <name type="scientific">Alicyclobacillus vulcanalis</name>
    <dbReference type="NCBI Taxonomy" id="252246"/>
    <lineage>
        <taxon>Bacteria</taxon>
        <taxon>Bacillati</taxon>
        <taxon>Bacillota</taxon>
        <taxon>Bacilli</taxon>
        <taxon>Bacillales</taxon>
        <taxon>Alicyclobacillaceae</taxon>
        <taxon>Alicyclobacillus</taxon>
    </lineage>
</organism>
<dbReference type="GO" id="GO:2001059">
    <property type="term" value="P:D-tagatose 6-phosphate catabolic process"/>
    <property type="evidence" value="ECO:0007669"/>
    <property type="project" value="UniProtKB-UniPathway"/>
</dbReference>
<dbReference type="PIRSF" id="PIRSF000535">
    <property type="entry name" value="1PFK/6PFK/LacC"/>
    <property type="match status" value="1"/>
</dbReference>
<dbReference type="InterPro" id="IPR017583">
    <property type="entry name" value="Tagatose/fructose_Pkinase"/>
</dbReference>
<dbReference type="InterPro" id="IPR029056">
    <property type="entry name" value="Ribokinase-like"/>
</dbReference>
<dbReference type="EMBL" id="FTOO01000004">
    <property type="protein sequence ID" value="SIS80428.1"/>
    <property type="molecule type" value="Genomic_DNA"/>
</dbReference>
<dbReference type="FunFam" id="3.40.1190.20:FF:000001">
    <property type="entry name" value="Phosphofructokinase"/>
    <property type="match status" value="1"/>
</dbReference>
<accession>A0A1N7M2X5</accession>
<dbReference type="GO" id="GO:0005988">
    <property type="term" value="P:lactose metabolic process"/>
    <property type="evidence" value="ECO:0007669"/>
    <property type="project" value="UniProtKB-KW"/>
</dbReference>
<dbReference type="Proteomes" id="UP000186156">
    <property type="component" value="Unassembled WGS sequence"/>
</dbReference>
<dbReference type="InterPro" id="IPR002173">
    <property type="entry name" value="Carboh/pur_kinase_PfkB_CS"/>
</dbReference>
<evidence type="ECO:0000313" key="8">
    <source>
        <dbReference type="EMBL" id="SIS80428.1"/>
    </source>
</evidence>
<dbReference type="GO" id="GO:0005829">
    <property type="term" value="C:cytosol"/>
    <property type="evidence" value="ECO:0007669"/>
    <property type="project" value="TreeGrafter"/>
</dbReference>
<reference evidence="9" key="1">
    <citation type="submission" date="2017-01" db="EMBL/GenBank/DDBJ databases">
        <authorList>
            <person name="Varghese N."/>
            <person name="Submissions S."/>
        </authorList>
    </citation>
    <scope>NUCLEOTIDE SEQUENCE [LARGE SCALE GENOMIC DNA]</scope>
    <source>
        <strain evidence="9">DSM 16176</strain>
    </source>
</reference>
<evidence type="ECO:0000256" key="5">
    <source>
        <dbReference type="ARBA" id="ARBA00022840"/>
    </source>
</evidence>
<dbReference type="PANTHER" id="PTHR46566:SF2">
    <property type="entry name" value="ATP-DEPENDENT 6-PHOSPHOFRUCTOKINASE ISOZYME 2"/>
    <property type="match status" value="1"/>
</dbReference>
<dbReference type="GO" id="GO:0009024">
    <property type="term" value="F:tagatose-6-phosphate kinase activity"/>
    <property type="evidence" value="ECO:0007669"/>
    <property type="project" value="UniProtKB-EC"/>
</dbReference>
<dbReference type="PROSITE" id="PS00583">
    <property type="entry name" value="PFKB_KINASES_1"/>
    <property type="match status" value="1"/>
</dbReference>
<keyword evidence="9" id="KW-1185">Reference proteome</keyword>
<dbReference type="RefSeq" id="WP_234969641.1">
    <property type="nucleotide sequence ID" value="NZ_FTOO01000004.1"/>
</dbReference>